<protein>
    <recommendedName>
        <fullName evidence="1">Type 4 fimbrial biogenesis protein PilX N-terminal domain-containing protein</fullName>
    </recommendedName>
</protein>
<dbReference type="InterPro" id="IPR025746">
    <property type="entry name" value="PilX_N_dom"/>
</dbReference>
<feature type="domain" description="Type 4 fimbrial biogenesis protein PilX N-terminal" evidence="1">
    <location>
        <begin position="8"/>
        <end position="55"/>
    </location>
</feature>
<evidence type="ECO:0000259" key="1">
    <source>
        <dbReference type="Pfam" id="PF14341"/>
    </source>
</evidence>
<evidence type="ECO:0000313" key="3">
    <source>
        <dbReference type="Proteomes" id="UP000218427"/>
    </source>
</evidence>
<name>A0ABX4HWR4_9GAMM</name>
<accession>A0ABX4HWR4</accession>
<dbReference type="EMBL" id="LRFG02000007">
    <property type="protein sequence ID" value="PCO04172.1"/>
    <property type="molecule type" value="Genomic_DNA"/>
</dbReference>
<evidence type="ECO:0000313" key="2">
    <source>
        <dbReference type="EMBL" id="PCO04172.1"/>
    </source>
</evidence>
<organism evidence="2 3">
    <name type="scientific">Microbulbifer flavimaris</name>
    <dbReference type="NCBI Taxonomy" id="1781068"/>
    <lineage>
        <taxon>Bacteria</taxon>
        <taxon>Pseudomonadati</taxon>
        <taxon>Pseudomonadota</taxon>
        <taxon>Gammaproteobacteria</taxon>
        <taxon>Cellvibrionales</taxon>
        <taxon>Microbulbiferaceae</taxon>
        <taxon>Microbulbifer</taxon>
    </lineage>
</organism>
<dbReference type="RefSeq" id="WP_067086851.1">
    <property type="nucleotide sequence ID" value="NZ_LRFG02000007.1"/>
</dbReference>
<comment type="caution">
    <text evidence="2">The sequence shown here is derived from an EMBL/GenBank/DDBJ whole genome shotgun (WGS) entry which is preliminary data.</text>
</comment>
<reference evidence="2" key="1">
    <citation type="submission" date="2017-08" db="EMBL/GenBank/DDBJ databases">
        <title>Microbulbifer marisrubri sp. nov., a halophilic alphaproteobacterium isolated from marine sediment of the Yellow Sea, China.</title>
        <authorList>
            <person name="Zhang G."/>
            <person name="Xiong Q."/>
        </authorList>
    </citation>
    <scope>NUCLEOTIDE SEQUENCE [LARGE SCALE GENOMIC DNA]</scope>
    <source>
        <strain evidence="2">WRN-8</strain>
    </source>
</reference>
<dbReference type="Proteomes" id="UP000218427">
    <property type="component" value="Unassembled WGS sequence"/>
</dbReference>
<sequence>MRVISQQRGAVLVVSLIVLLVLTLIGVSAARTVLLEEKMTFASRDAKVALEVAEALVRQGEQYIDGISTTGEFGSLNWLHAEGEAPDDLLAAATWSDASSNLFEVPMKDAKGNQLSGRMYIEIAGNADKEDPADSITIGGYGQTTGGGEVKVFRIIARGQGLTDSTTRVIVSHYGKRF</sequence>
<proteinExistence type="predicted"/>
<dbReference type="Pfam" id="PF14341">
    <property type="entry name" value="PilX_N"/>
    <property type="match status" value="1"/>
</dbReference>
<keyword evidence="3" id="KW-1185">Reference proteome</keyword>
<gene>
    <name evidence="2" type="ORF">AWR36_014965</name>
</gene>